<gene>
    <name evidence="1" type="ORF">OLC1_LOCUS19402</name>
</gene>
<keyword evidence="2" id="KW-1185">Reference proteome</keyword>
<dbReference type="EMBL" id="OX459124">
    <property type="protein sequence ID" value="CAI9112156.1"/>
    <property type="molecule type" value="Genomic_DNA"/>
</dbReference>
<evidence type="ECO:0000313" key="2">
    <source>
        <dbReference type="Proteomes" id="UP001161247"/>
    </source>
</evidence>
<organism evidence="1 2">
    <name type="scientific">Oldenlandia corymbosa var. corymbosa</name>
    <dbReference type="NCBI Taxonomy" id="529605"/>
    <lineage>
        <taxon>Eukaryota</taxon>
        <taxon>Viridiplantae</taxon>
        <taxon>Streptophyta</taxon>
        <taxon>Embryophyta</taxon>
        <taxon>Tracheophyta</taxon>
        <taxon>Spermatophyta</taxon>
        <taxon>Magnoliopsida</taxon>
        <taxon>eudicotyledons</taxon>
        <taxon>Gunneridae</taxon>
        <taxon>Pentapetalae</taxon>
        <taxon>asterids</taxon>
        <taxon>lamiids</taxon>
        <taxon>Gentianales</taxon>
        <taxon>Rubiaceae</taxon>
        <taxon>Rubioideae</taxon>
        <taxon>Spermacoceae</taxon>
        <taxon>Hedyotis-Oldenlandia complex</taxon>
        <taxon>Oldenlandia</taxon>
    </lineage>
</organism>
<reference evidence="1" key="1">
    <citation type="submission" date="2023-03" db="EMBL/GenBank/DDBJ databases">
        <authorList>
            <person name="Julca I."/>
        </authorList>
    </citation>
    <scope>NUCLEOTIDE SEQUENCE</scope>
</reference>
<dbReference type="AlphaFoldDB" id="A0AAV1DYC1"/>
<accession>A0AAV1DYC1</accession>
<protein>
    <submittedName>
        <fullName evidence="1">OLC1v1012548C1</fullName>
    </submittedName>
</protein>
<name>A0AAV1DYC1_OLDCO</name>
<evidence type="ECO:0000313" key="1">
    <source>
        <dbReference type="EMBL" id="CAI9112156.1"/>
    </source>
</evidence>
<dbReference type="Proteomes" id="UP001161247">
    <property type="component" value="Chromosome 7"/>
</dbReference>
<proteinExistence type="predicted"/>
<sequence>MGRIIMCVINDPHKPWVNWVTVLKGGTRNFIVKLLMKVDTNNILKLCHYGLNSRIVRVLTGSGKVVTLGFDLATLLVLEDQSCGWVARILTIKIFLPDFQVDILWMECFQILTLSSGNLQGTKSKLWNAILYLSCTLVVKMRLKEGMINFPKFGHCVLPLVMVGVVTGGCRDINLVFHLSRAVENKFGVDIFALEGEFHSDVLYTNKGISNNWEANLALLLLIVDISLEDKTGFMEMGLFEFASVNGLGRKFFRILGTLRLFMNIWMSLMECNIKGWWTAFLKFTVLLFVPPDFAYTSDVWSHNARP</sequence>